<protein>
    <recommendedName>
        <fullName evidence="4">Beta-lactamase-inhibitor-like, PepSY-like</fullName>
    </recommendedName>
</protein>
<reference evidence="2 3" key="1">
    <citation type="submission" date="2016-11" db="EMBL/GenBank/DDBJ databases">
        <authorList>
            <person name="Jaros S."/>
            <person name="Januszkiewicz K."/>
            <person name="Wedrychowicz H."/>
        </authorList>
    </citation>
    <scope>NUCLEOTIDE SEQUENCE [LARGE SCALE GENOMIC DNA]</scope>
    <source>
        <strain evidence="2 3">DSM 26897</strain>
    </source>
</reference>
<feature type="chain" id="PRO_5012589999" description="Beta-lactamase-inhibitor-like, PepSY-like" evidence="1">
    <location>
        <begin position="19"/>
        <end position="143"/>
    </location>
</feature>
<evidence type="ECO:0000313" key="3">
    <source>
        <dbReference type="Proteomes" id="UP000184368"/>
    </source>
</evidence>
<evidence type="ECO:0000313" key="2">
    <source>
        <dbReference type="EMBL" id="SHG26442.1"/>
    </source>
</evidence>
<evidence type="ECO:0008006" key="4">
    <source>
        <dbReference type="Google" id="ProtNLM"/>
    </source>
</evidence>
<dbReference type="Proteomes" id="UP000184368">
    <property type="component" value="Unassembled WGS sequence"/>
</dbReference>
<dbReference type="EMBL" id="FQUO01000023">
    <property type="protein sequence ID" value="SHG26442.1"/>
    <property type="molecule type" value="Genomic_DNA"/>
</dbReference>
<keyword evidence="1" id="KW-0732">Signal</keyword>
<sequence>MKKLFIAAAMLVSLSSFAGPGVDEELERHFRETFPAANAIKWYDSKEGYEVFFTLNNIQCRIQYDADGTMKTMRRDYTKESLPMFITGAVNKKYPGKKIFGVTELTTPSGLQYHIVLQDEKSWYFVDGTSGGDLSLNHKLHKN</sequence>
<dbReference type="SUPFAM" id="SSF160574">
    <property type="entry name" value="BT0923-like"/>
    <property type="match status" value="1"/>
</dbReference>
<dbReference type="RefSeq" id="WP_073048027.1">
    <property type="nucleotide sequence ID" value="NZ_FQUO01000023.1"/>
</dbReference>
<evidence type="ECO:0000256" key="1">
    <source>
        <dbReference type="SAM" id="SignalP"/>
    </source>
</evidence>
<dbReference type="AlphaFoldDB" id="A0A1M5IDT0"/>
<feature type="signal peptide" evidence="1">
    <location>
        <begin position="1"/>
        <end position="18"/>
    </location>
</feature>
<organism evidence="2 3">
    <name type="scientific">Cnuella takakiae</name>
    <dbReference type="NCBI Taxonomy" id="1302690"/>
    <lineage>
        <taxon>Bacteria</taxon>
        <taxon>Pseudomonadati</taxon>
        <taxon>Bacteroidota</taxon>
        <taxon>Chitinophagia</taxon>
        <taxon>Chitinophagales</taxon>
        <taxon>Chitinophagaceae</taxon>
        <taxon>Cnuella</taxon>
    </lineage>
</organism>
<name>A0A1M5IDT0_9BACT</name>
<dbReference type="Gene3D" id="3.10.450.360">
    <property type="match status" value="1"/>
</dbReference>
<keyword evidence="3" id="KW-1185">Reference proteome</keyword>
<dbReference type="OrthoDB" id="678457at2"/>
<proteinExistence type="predicted"/>
<gene>
    <name evidence="2" type="ORF">SAMN05444008_12345</name>
</gene>
<accession>A0A1M5IDT0</accession>